<proteinExistence type="predicted"/>
<dbReference type="VEuPathDB" id="FungiDB:PHYBLDRAFT_170131"/>
<name>A0A162TW46_PHYB8</name>
<gene>
    <name evidence="1" type="ORF">PHYBLDRAFT_170131</name>
</gene>
<dbReference type="GeneID" id="28997163"/>
<dbReference type="OrthoDB" id="2287075at2759"/>
<sequence>MNEATPFRVLTVKASIKATGWNPELLRPLQVLVAKLHTIVTHTFALSKHIFLAELALDPFFDLNGQINQPFFVEVFLSLIDRNTDSSRITEITRLNCELISRHINTYIHNISYARISLLNAHQIAMYEATKIHTTYIVNIKLRFGQHLCRVINILLDIKNRQRELTQQLRSQRATEERIKRMLTEHIFEPARIFKEGVSTHRLEDVFIDFRDQQNGVIKFRGTIQTDGVGISIIKQNKDTPKGPNPRRATTINPENFPYIHDLPPEQHKRIRGRCVLINHGRRDLLYCMRSLRIRLKRTKFRRILQDTKAQTPNVIAVEHEISQTSGRSNNITDFAFHTSIKAANSSIISSFYTNTVSCISQKPLFCKLRLSSYINRRKANERLVKYIRAKFGQDCVLVMGNWSAPHNRYHEPIKVLFRCTNLNCLENMDGSEVMHRLCNWDVAAVLNFRHILNNLRYDGTISVRFICVIQITPESRPTPIVFFSKVSWEYLVGTTVGSSSSSSSYFYFGVYT</sequence>
<organism evidence="1 2">
    <name type="scientific">Phycomyces blakesleeanus (strain ATCC 8743b / DSM 1359 / FGSC 10004 / NBRC 33097 / NRRL 1555)</name>
    <dbReference type="NCBI Taxonomy" id="763407"/>
    <lineage>
        <taxon>Eukaryota</taxon>
        <taxon>Fungi</taxon>
        <taxon>Fungi incertae sedis</taxon>
        <taxon>Mucoromycota</taxon>
        <taxon>Mucoromycotina</taxon>
        <taxon>Mucoromycetes</taxon>
        <taxon>Mucorales</taxon>
        <taxon>Phycomycetaceae</taxon>
        <taxon>Phycomyces</taxon>
    </lineage>
</organism>
<dbReference type="AlphaFoldDB" id="A0A162TW46"/>
<reference evidence="2" key="1">
    <citation type="submission" date="2015-06" db="EMBL/GenBank/DDBJ databases">
        <title>Expansion of signal transduction pathways in fungi by whole-genome duplication.</title>
        <authorList>
            <consortium name="DOE Joint Genome Institute"/>
            <person name="Corrochano L.M."/>
            <person name="Kuo A."/>
            <person name="Marcet-Houben M."/>
            <person name="Polaino S."/>
            <person name="Salamov A."/>
            <person name="Villalobos J.M."/>
            <person name="Alvarez M.I."/>
            <person name="Avalos J."/>
            <person name="Benito E.P."/>
            <person name="Benoit I."/>
            <person name="Burger G."/>
            <person name="Camino L.P."/>
            <person name="Canovas D."/>
            <person name="Cerda-Olmedo E."/>
            <person name="Cheng J.-F."/>
            <person name="Dominguez A."/>
            <person name="Elias M."/>
            <person name="Eslava A.P."/>
            <person name="Glaser F."/>
            <person name="Grimwood J."/>
            <person name="Gutierrez G."/>
            <person name="Heitman J."/>
            <person name="Henrissat B."/>
            <person name="Iturriaga E.A."/>
            <person name="Lang B.F."/>
            <person name="Lavin J.L."/>
            <person name="Lee S."/>
            <person name="Li W."/>
            <person name="Lindquist E."/>
            <person name="Lopez-Garcia S."/>
            <person name="Luque E.M."/>
            <person name="Marcos A.T."/>
            <person name="Martin J."/>
            <person name="McCluskey K."/>
            <person name="Medina H.R."/>
            <person name="Miralles-Duran A."/>
            <person name="Miyazaki A."/>
            <person name="Munoz-Torres E."/>
            <person name="Oguiza J.A."/>
            <person name="Ohm R."/>
            <person name="Olmedo M."/>
            <person name="Orejas M."/>
            <person name="Ortiz-Castellanos L."/>
            <person name="Pisabarro A.G."/>
            <person name="Rodriguez-Romero J."/>
            <person name="Ruiz-Herrera J."/>
            <person name="Ruiz-Vazquez R."/>
            <person name="Sanz C."/>
            <person name="Schackwitz W."/>
            <person name="Schmutz J."/>
            <person name="Shahriari M."/>
            <person name="Shelest E."/>
            <person name="Silva-Franco F."/>
            <person name="Soanes D."/>
            <person name="Syed K."/>
            <person name="Tagua V.G."/>
            <person name="Talbot N.J."/>
            <person name="Thon M."/>
            <person name="De vries R.P."/>
            <person name="Wiebenga A."/>
            <person name="Yadav J.S."/>
            <person name="Braun E.L."/>
            <person name="Baker S."/>
            <person name="Garre V."/>
            <person name="Horwitz B."/>
            <person name="Torres-Martinez S."/>
            <person name="Idnurm A."/>
            <person name="Herrera-Estrella A."/>
            <person name="Gabaldon T."/>
            <person name="Grigoriev I.V."/>
        </authorList>
    </citation>
    <scope>NUCLEOTIDE SEQUENCE [LARGE SCALE GENOMIC DNA]</scope>
    <source>
        <strain evidence="2">NRRL 1555(-)</strain>
    </source>
</reference>
<keyword evidence="2" id="KW-1185">Reference proteome</keyword>
<accession>A0A162TW46</accession>
<dbReference type="InParanoid" id="A0A162TW46"/>
<dbReference type="EMBL" id="KV440985">
    <property type="protein sequence ID" value="OAD71452.1"/>
    <property type="molecule type" value="Genomic_DNA"/>
</dbReference>
<evidence type="ECO:0000313" key="2">
    <source>
        <dbReference type="Proteomes" id="UP000077315"/>
    </source>
</evidence>
<protein>
    <submittedName>
        <fullName evidence="1">Uncharacterized protein</fullName>
    </submittedName>
</protein>
<dbReference type="RefSeq" id="XP_018289492.1">
    <property type="nucleotide sequence ID" value="XM_018436257.1"/>
</dbReference>
<evidence type="ECO:0000313" key="1">
    <source>
        <dbReference type="EMBL" id="OAD71452.1"/>
    </source>
</evidence>
<dbReference type="Proteomes" id="UP000077315">
    <property type="component" value="Unassembled WGS sequence"/>
</dbReference>